<keyword evidence="9" id="KW-1133">Transmembrane helix</keyword>
<dbReference type="SMART" id="SM00387">
    <property type="entry name" value="HATPase_c"/>
    <property type="match status" value="1"/>
</dbReference>
<dbReference type="Gene3D" id="6.10.340.10">
    <property type="match status" value="1"/>
</dbReference>
<feature type="transmembrane region" description="Helical" evidence="9">
    <location>
        <begin position="457"/>
        <end position="478"/>
    </location>
</feature>
<dbReference type="RefSeq" id="WP_241410494.1">
    <property type="nucleotide sequence ID" value="NZ_JAKZGO010000003.1"/>
</dbReference>
<keyword evidence="3" id="KW-0597">Phosphoprotein</keyword>
<feature type="transmembrane region" description="Helical" evidence="9">
    <location>
        <begin position="324"/>
        <end position="345"/>
    </location>
</feature>
<evidence type="ECO:0000259" key="10">
    <source>
        <dbReference type="PROSITE" id="PS50109"/>
    </source>
</evidence>
<evidence type="ECO:0000256" key="7">
    <source>
        <dbReference type="ARBA" id="ARBA00022840"/>
    </source>
</evidence>
<dbReference type="InterPro" id="IPR004358">
    <property type="entry name" value="Sig_transdc_His_kin-like_C"/>
</dbReference>
<feature type="transmembrane region" description="Helical" evidence="9">
    <location>
        <begin position="365"/>
        <end position="391"/>
    </location>
</feature>
<comment type="catalytic activity">
    <reaction evidence="1">
        <text>ATP + protein L-histidine = ADP + protein N-phospho-L-histidine.</text>
        <dbReference type="EC" id="2.7.13.3"/>
    </reaction>
</comment>
<feature type="transmembrane region" description="Helical" evidence="9">
    <location>
        <begin position="239"/>
        <end position="259"/>
    </location>
</feature>
<protein>
    <recommendedName>
        <fullName evidence="2">histidine kinase</fullName>
        <ecNumber evidence="2">2.7.13.3</ecNumber>
    </recommendedName>
</protein>
<keyword evidence="8" id="KW-0902">Two-component regulatory system</keyword>
<evidence type="ECO:0000313" key="12">
    <source>
        <dbReference type="Proteomes" id="UP001165430"/>
    </source>
</evidence>
<evidence type="ECO:0000313" key="11">
    <source>
        <dbReference type="EMBL" id="MCH7412961.1"/>
    </source>
</evidence>
<dbReference type="GO" id="GO:0005524">
    <property type="term" value="F:ATP binding"/>
    <property type="evidence" value="ECO:0007669"/>
    <property type="project" value="UniProtKB-KW"/>
</dbReference>
<organism evidence="11 12">
    <name type="scientific">Belliella alkalica</name>
    <dbReference type="NCBI Taxonomy" id="1730871"/>
    <lineage>
        <taxon>Bacteria</taxon>
        <taxon>Pseudomonadati</taxon>
        <taxon>Bacteroidota</taxon>
        <taxon>Cytophagia</taxon>
        <taxon>Cytophagales</taxon>
        <taxon>Cyclobacteriaceae</taxon>
        <taxon>Belliella</taxon>
    </lineage>
</organism>
<keyword evidence="12" id="KW-1185">Reference proteome</keyword>
<accession>A0ABS9V973</accession>
<dbReference type="Pfam" id="PF02518">
    <property type="entry name" value="HATPase_c"/>
    <property type="match status" value="1"/>
</dbReference>
<dbReference type="Proteomes" id="UP001165430">
    <property type="component" value="Unassembled WGS sequence"/>
</dbReference>
<dbReference type="SUPFAM" id="SSF47384">
    <property type="entry name" value="Homodimeric domain of signal transducing histidine kinase"/>
    <property type="match status" value="1"/>
</dbReference>
<feature type="transmembrane region" description="Helical" evidence="9">
    <location>
        <begin position="403"/>
        <end position="421"/>
    </location>
</feature>
<dbReference type="PROSITE" id="PS50109">
    <property type="entry name" value="HIS_KIN"/>
    <property type="match status" value="1"/>
</dbReference>
<dbReference type="InterPro" id="IPR005467">
    <property type="entry name" value="His_kinase_dom"/>
</dbReference>
<keyword evidence="4" id="KW-0808">Transferase</keyword>
<dbReference type="InterPro" id="IPR036097">
    <property type="entry name" value="HisK_dim/P_sf"/>
</dbReference>
<dbReference type="Gene3D" id="1.10.287.130">
    <property type="match status" value="1"/>
</dbReference>
<feature type="transmembrane region" description="Helical" evidence="9">
    <location>
        <begin position="286"/>
        <end position="304"/>
    </location>
</feature>
<keyword evidence="5" id="KW-0547">Nucleotide-binding</keyword>
<feature type="transmembrane region" description="Helical" evidence="9">
    <location>
        <begin position="762"/>
        <end position="782"/>
    </location>
</feature>
<evidence type="ECO:0000256" key="9">
    <source>
        <dbReference type="SAM" id="Phobius"/>
    </source>
</evidence>
<dbReference type="Gene3D" id="3.30.565.10">
    <property type="entry name" value="Histidine kinase-like ATPase, C-terminal domain"/>
    <property type="match status" value="1"/>
</dbReference>
<name>A0ABS9V973_9BACT</name>
<dbReference type="PANTHER" id="PTHR43065:SF10">
    <property type="entry name" value="PEROXIDE STRESS-ACTIVATED HISTIDINE KINASE MAK3"/>
    <property type="match status" value="1"/>
</dbReference>
<dbReference type="EC" id="2.7.13.3" evidence="2"/>
<evidence type="ECO:0000256" key="2">
    <source>
        <dbReference type="ARBA" id="ARBA00012438"/>
    </source>
</evidence>
<sequence>MLKKRRVILLSAVLAIGVLLAIYFFLGQVVNQDDFSKPIEIKIQEVEAEFDQDFIEILMKNRPDEAFTFGNLLVKSHHPYYIFDESGKLVFWSDFIHSIDFESLDKSKPHQFVEDSKGAYYIRLRNIKRFDSNYSLVQLFPLSYKREVQNDFLISGFNPTVFGNNRVQLLGKSQADAIGIHSIKGDFVFSVRFESGYQSVSKDSNLTLLVFFFSLLLLVLIIGYDFVSTIWNKGKRYLAILYAFGILFTIRAFMIFFNFPQSFFDFPLFDAKNYASSWFNPSLGDLLLNTICCIIIFSLLLGVLASKGFQEKFDIYRTKFKTGVFVVLAYSVSTVLLTLFYNLYINILSNSQWDLNILSIPAFDYLKLISLLIVFFGGAMYLLFSILGINLVLSGNKVPKVDALRLLVYFSIPVGVLFGYFNWVYLIAFIAHLILLISIVSFELYNNLFKLGFNTFLTFFFGCFIGAIITGIASHQVYLERQVQAKIRFGTQQLVENDVMAEFYLAGIMDRVKSDLFIKNTISDPFQSNDGVIRKIRKFHMINYFDQYDLRIKVFNSLGDNILDRSDEENLQDLRLSYIKSDFATTVRDLYFVKGGKERVGNRYISFIPLYREDQYIGTIFLELRQLKIQPGSVFPKLMMDRKYNHNVNDRNYDFALFSDGELQYSVGIFNYRSVNFETFQKQPKLFSQGIYVKKYHHLGLSNNDRVVVVSSPVYPIYYILADVSLFFVSFIVLTLISVFFFTLKQGLRRFNFNYATKLQMYLNFAFFFPILTISLIIIGLLTNSYREELNRQYFQKASLVGDNLSAVLERQAIGEADRDDFVEMVNNLAGTTNVEVNVFDPNGEMMATSQPNTFDKGILTKYINPRAIVEIVEGQNNRTLLEEEIGALHYKSVYLAIRSSDSQQIRAIVAIPFFESESELDLLIADVLSNIANIFVLIFILFLFVSYFVSKNLTFPFNLLTQKLKTTDLDSNEPMYWPSNDEIGLLVNEYNNMLFKLEASKKILSNTEKESAWREMAKQVAHEIKNPLTPMKLTLQHMLRLQAMGSLDDPAKLKKPIETLINQVDTLSDIATSFSTFAKMPLPKNEVMDLRKVVLETIELFKNREKGTVTFVDKSLSQEVLVMGDDQLFGRVISNLIINGIQAVESKKKPQIMVFLKEENQQAILEIQDNGKGITDELKDKIFIPNFSTKSEGSGLGLAIAKRGVETAGGKIWFETQVGKGSSFFLSFEIIDQSVDDSASLI</sequence>
<dbReference type="PRINTS" id="PR00344">
    <property type="entry name" value="BCTRLSENSOR"/>
</dbReference>
<dbReference type="InterPro" id="IPR003661">
    <property type="entry name" value="HisK_dim/P_dom"/>
</dbReference>
<dbReference type="EMBL" id="JAKZGO010000003">
    <property type="protein sequence ID" value="MCH7412961.1"/>
    <property type="molecule type" value="Genomic_DNA"/>
</dbReference>
<evidence type="ECO:0000256" key="8">
    <source>
        <dbReference type="ARBA" id="ARBA00023012"/>
    </source>
</evidence>
<dbReference type="InterPro" id="IPR003594">
    <property type="entry name" value="HATPase_dom"/>
</dbReference>
<keyword evidence="9" id="KW-0812">Transmembrane</keyword>
<dbReference type="SUPFAM" id="SSF55874">
    <property type="entry name" value="ATPase domain of HSP90 chaperone/DNA topoisomerase II/histidine kinase"/>
    <property type="match status" value="1"/>
</dbReference>
<keyword evidence="6" id="KW-0418">Kinase</keyword>
<dbReference type="CDD" id="cd00082">
    <property type="entry name" value="HisKA"/>
    <property type="match status" value="1"/>
</dbReference>
<dbReference type="SMART" id="SM00388">
    <property type="entry name" value="HisKA"/>
    <property type="match status" value="1"/>
</dbReference>
<evidence type="ECO:0000256" key="5">
    <source>
        <dbReference type="ARBA" id="ARBA00022741"/>
    </source>
</evidence>
<evidence type="ECO:0000256" key="3">
    <source>
        <dbReference type="ARBA" id="ARBA00022553"/>
    </source>
</evidence>
<dbReference type="Pfam" id="PF00512">
    <property type="entry name" value="HisKA"/>
    <property type="match status" value="1"/>
</dbReference>
<gene>
    <name evidence="11" type="ORF">MM213_05680</name>
</gene>
<keyword evidence="7 11" id="KW-0067">ATP-binding</keyword>
<feature type="transmembrane region" description="Helical" evidence="9">
    <location>
        <begin position="717"/>
        <end position="742"/>
    </location>
</feature>
<evidence type="ECO:0000256" key="4">
    <source>
        <dbReference type="ARBA" id="ARBA00022679"/>
    </source>
</evidence>
<reference evidence="11" key="1">
    <citation type="submission" date="2022-03" db="EMBL/GenBank/DDBJ databases">
        <title>De novo assembled genomes of Belliella spp. (Cyclobacteriaceae) strains.</title>
        <authorList>
            <person name="Szabo A."/>
            <person name="Korponai K."/>
            <person name="Felfoldi T."/>
        </authorList>
    </citation>
    <scope>NUCLEOTIDE SEQUENCE</scope>
    <source>
        <strain evidence="11">DSM 111903</strain>
    </source>
</reference>
<feature type="domain" description="Histidine kinase" evidence="10">
    <location>
        <begin position="1020"/>
        <end position="1233"/>
    </location>
</feature>
<dbReference type="InterPro" id="IPR036890">
    <property type="entry name" value="HATPase_C_sf"/>
</dbReference>
<evidence type="ECO:0000256" key="6">
    <source>
        <dbReference type="ARBA" id="ARBA00022777"/>
    </source>
</evidence>
<dbReference type="PANTHER" id="PTHR43065">
    <property type="entry name" value="SENSOR HISTIDINE KINASE"/>
    <property type="match status" value="1"/>
</dbReference>
<evidence type="ECO:0000256" key="1">
    <source>
        <dbReference type="ARBA" id="ARBA00000085"/>
    </source>
</evidence>
<comment type="caution">
    <text evidence="11">The sequence shown here is derived from an EMBL/GenBank/DDBJ whole genome shotgun (WGS) entry which is preliminary data.</text>
</comment>
<feature type="transmembrane region" description="Helical" evidence="9">
    <location>
        <begin position="928"/>
        <end position="950"/>
    </location>
</feature>
<proteinExistence type="predicted"/>
<feature type="transmembrane region" description="Helical" evidence="9">
    <location>
        <begin position="7"/>
        <end position="26"/>
    </location>
</feature>
<feature type="transmembrane region" description="Helical" evidence="9">
    <location>
        <begin position="206"/>
        <end position="227"/>
    </location>
</feature>
<keyword evidence="9" id="KW-0472">Membrane</keyword>